<dbReference type="Proteomes" id="UP000789396">
    <property type="component" value="Unassembled WGS sequence"/>
</dbReference>
<dbReference type="InterPro" id="IPR045184">
    <property type="entry name" value="SMU1"/>
</dbReference>
<evidence type="ECO:0000256" key="1">
    <source>
        <dbReference type="PROSITE-ProRule" id="PRU00221"/>
    </source>
</evidence>
<keyword evidence="1" id="KW-0853">WD repeat</keyword>
<comment type="caution">
    <text evidence="2">The sequence shown here is derived from an EMBL/GenBank/DDBJ whole genome shotgun (WGS) entry which is preliminary data.</text>
</comment>
<dbReference type="InterPro" id="IPR036322">
    <property type="entry name" value="WD40_repeat_dom_sf"/>
</dbReference>
<dbReference type="Pfam" id="PF00400">
    <property type="entry name" value="WD40"/>
    <property type="match status" value="2"/>
</dbReference>
<dbReference type="SUPFAM" id="SSF50978">
    <property type="entry name" value="WD40 repeat-like"/>
    <property type="match status" value="1"/>
</dbReference>
<dbReference type="PROSITE" id="PS50082">
    <property type="entry name" value="WD_REPEATS_2"/>
    <property type="match status" value="2"/>
</dbReference>
<dbReference type="EMBL" id="CAJVPZ010007333">
    <property type="protein sequence ID" value="CAG8584986.1"/>
    <property type="molecule type" value="Genomic_DNA"/>
</dbReference>
<dbReference type="OrthoDB" id="2403247at2759"/>
<protein>
    <submittedName>
        <fullName evidence="2">18045_t:CDS:1</fullName>
    </submittedName>
</protein>
<accession>A0A9N9G6X1</accession>
<dbReference type="PROSITE" id="PS50294">
    <property type="entry name" value="WD_REPEATS_REGION"/>
    <property type="match status" value="1"/>
</dbReference>
<dbReference type="Gene3D" id="2.130.10.10">
    <property type="entry name" value="YVTN repeat-like/Quinoprotein amine dehydrogenase"/>
    <property type="match status" value="2"/>
</dbReference>
<sequence length="146" mass="16828">GDWTEVDKIIVKPFVKNQKSFMYAVYKQQYLEYIEYQEIQKNHIVTGGYDKTVRLYDVSTGKLVRPVTRFKGHQNTSKNFIKAGFANKPLIVGGSEDTGEVLQKLRGHAGIVYDTIWNPKQNLFVSCSDDKTLKSWCYDENLPLEL</sequence>
<feature type="repeat" description="WD" evidence="1">
    <location>
        <begin position="105"/>
        <end position="136"/>
    </location>
</feature>
<dbReference type="InterPro" id="IPR015943">
    <property type="entry name" value="WD40/YVTN_repeat-like_dom_sf"/>
</dbReference>
<evidence type="ECO:0000313" key="2">
    <source>
        <dbReference type="EMBL" id="CAG8584986.1"/>
    </source>
</evidence>
<gene>
    <name evidence="2" type="ORF">RFULGI_LOCUS6002</name>
</gene>
<keyword evidence="3" id="KW-1185">Reference proteome</keyword>
<organism evidence="2 3">
    <name type="scientific">Racocetra fulgida</name>
    <dbReference type="NCBI Taxonomy" id="60492"/>
    <lineage>
        <taxon>Eukaryota</taxon>
        <taxon>Fungi</taxon>
        <taxon>Fungi incertae sedis</taxon>
        <taxon>Mucoromycota</taxon>
        <taxon>Glomeromycotina</taxon>
        <taxon>Glomeromycetes</taxon>
        <taxon>Diversisporales</taxon>
        <taxon>Gigasporaceae</taxon>
        <taxon>Racocetra</taxon>
    </lineage>
</organism>
<dbReference type="GO" id="GO:0000398">
    <property type="term" value="P:mRNA splicing, via spliceosome"/>
    <property type="evidence" value="ECO:0007669"/>
    <property type="project" value="InterPro"/>
</dbReference>
<evidence type="ECO:0000313" key="3">
    <source>
        <dbReference type="Proteomes" id="UP000789396"/>
    </source>
</evidence>
<dbReference type="SMART" id="SM00320">
    <property type="entry name" value="WD40"/>
    <property type="match status" value="2"/>
</dbReference>
<dbReference type="InterPro" id="IPR001680">
    <property type="entry name" value="WD40_rpt"/>
</dbReference>
<name>A0A9N9G6X1_9GLOM</name>
<proteinExistence type="predicted"/>
<reference evidence="2" key="1">
    <citation type="submission" date="2021-06" db="EMBL/GenBank/DDBJ databases">
        <authorList>
            <person name="Kallberg Y."/>
            <person name="Tangrot J."/>
            <person name="Rosling A."/>
        </authorList>
    </citation>
    <scope>NUCLEOTIDE SEQUENCE</scope>
    <source>
        <strain evidence="2">IN212</strain>
    </source>
</reference>
<feature type="repeat" description="WD" evidence="1">
    <location>
        <begin position="44"/>
        <end position="66"/>
    </location>
</feature>
<dbReference type="PANTHER" id="PTHR22848">
    <property type="entry name" value="WD40 REPEAT PROTEIN"/>
    <property type="match status" value="1"/>
</dbReference>
<feature type="non-terminal residue" evidence="2">
    <location>
        <position position="146"/>
    </location>
</feature>
<dbReference type="AlphaFoldDB" id="A0A9N9G6X1"/>